<dbReference type="Pfam" id="PF02467">
    <property type="entry name" value="Whib"/>
    <property type="match status" value="1"/>
</dbReference>
<dbReference type="Proteomes" id="UP000199352">
    <property type="component" value="Unassembled WGS sequence"/>
</dbReference>
<gene>
    <name evidence="2" type="ORF">SAMN05216188_1469</name>
</gene>
<accession>A0A1H9WVH0</accession>
<proteinExistence type="predicted"/>
<dbReference type="STRING" id="402600.SAMN05216188_1469"/>
<protein>
    <submittedName>
        <fullName evidence="2">Transcription factor WhiB</fullName>
    </submittedName>
</protein>
<keyword evidence="3" id="KW-1185">Reference proteome</keyword>
<reference evidence="3" key="1">
    <citation type="submission" date="2016-10" db="EMBL/GenBank/DDBJ databases">
        <authorList>
            <person name="Varghese N."/>
            <person name="Submissions S."/>
        </authorList>
    </citation>
    <scope>NUCLEOTIDE SEQUENCE [LARGE SCALE GENOMIC DNA]</scope>
    <source>
        <strain evidence="3">CGMCC 4.3525</strain>
    </source>
</reference>
<sequence>MKRFHLMEVPTNWEDRPCVGTDLELWFGASDDTPAHLRESAEDMRRRESVAKATCAGCPFVVRCLESELEHGIGGQWGVRGGMTAKERQDLIRTRRQAAVAALVTDVEVA</sequence>
<dbReference type="PROSITE" id="PS51674">
    <property type="entry name" value="4FE4S_WBL"/>
    <property type="match status" value="1"/>
</dbReference>
<evidence type="ECO:0000259" key="1">
    <source>
        <dbReference type="PROSITE" id="PS51674"/>
    </source>
</evidence>
<organism evidence="2 3">
    <name type="scientific">Lentzea xinjiangensis</name>
    <dbReference type="NCBI Taxonomy" id="402600"/>
    <lineage>
        <taxon>Bacteria</taxon>
        <taxon>Bacillati</taxon>
        <taxon>Actinomycetota</taxon>
        <taxon>Actinomycetes</taxon>
        <taxon>Pseudonocardiales</taxon>
        <taxon>Pseudonocardiaceae</taxon>
        <taxon>Lentzea</taxon>
    </lineage>
</organism>
<dbReference type="EMBL" id="FOFR01000046">
    <property type="protein sequence ID" value="SES37918.1"/>
    <property type="molecule type" value="Genomic_DNA"/>
</dbReference>
<evidence type="ECO:0000313" key="2">
    <source>
        <dbReference type="EMBL" id="SES37918.1"/>
    </source>
</evidence>
<evidence type="ECO:0000313" key="3">
    <source>
        <dbReference type="Proteomes" id="UP000199352"/>
    </source>
</evidence>
<feature type="domain" description="4Fe-4S Wbl-type" evidence="1">
    <location>
        <begin position="17"/>
        <end position="90"/>
    </location>
</feature>
<dbReference type="OrthoDB" id="8104048at2"/>
<dbReference type="AlphaFoldDB" id="A0A1H9WVH0"/>
<name>A0A1H9WVH0_9PSEU</name>
<dbReference type="InterPro" id="IPR034768">
    <property type="entry name" value="4FE4S_WBL"/>
</dbReference>